<dbReference type="eggNOG" id="ENOG502QT0X">
    <property type="taxonomic scope" value="Eukaryota"/>
</dbReference>
<evidence type="ECO:0000256" key="1">
    <source>
        <dbReference type="ARBA" id="ARBA00004123"/>
    </source>
</evidence>
<name>W1NV06_AMBTC</name>
<dbReference type="Proteomes" id="UP000017836">
    <property type="component" value="Unassembled WGS sequence"/>
</dbReference>
<dbReference type="Gramene" id="ERM98499">
    <property type="protein sequence ID" value="ERM98499"/>
    <property type="gene ID" value="AMTR_s00072p00182810"/>
</dbReference>
<feature type="compositionally biased region" description="Basic residues" evidence="6">
    <location>
        <begin position="341"/>
        <end position="353"/>
    </location>
</feature>
<dbReference type="KEGG" id="atr:18426513"/>
<dbReference type="InterPro" id="IPR015300">
    <property type="entry name" value="DNA-bd_pseudobarrel_sf"/>
</dbReference>
<dbReference type="PROSITE" id="PS50863">
    <property type="entry name" value="B3"/>
    <property type="match status" value="2"/>
</dbReference>
<dbReference type="PANTHER" id="PTHR31391">
    <property type="entry name" value="B3 DOMAIN-CONTAINING PROTEIN OS11G0197600-RELATED"/>
    <property type="match status" value="1"/>
</dbReference>
<feature type="domain" description="TF-B3" evidence="7">
    <location>
        <begin position="392"/>
        <end position="489"/>
    </location>
</feature>
<reference evidence="9" key="1">
    <citation type="journal article" date="2013" name="Science">
        <title>The Amborella genome and the evolution of flowering plants.</title>
        <authorList>
            <consortium name="Amborella Genome Project"/>
        </authorList>
    </citation>
    <scope>NUCLEOTIDE SEQUENCE [LARGE SCALE GENOMIC DNA]</scope>
</reference>
<dbReference type="PANTHER" id="PTHR31391:SF160">
    <property type="entry name" value="B3 DOMAIN-CONTAINING PROTEIN OS01G0723500-LIKE ISOFORM X1"/>
    <property type="match status" value="1"/>
</dbReference>
<evidence type="ECO:0000256" key="4">
    <source>
        <dbReference type="ARBA" id="ARBA00023163"/>
    </source>
</evidence>
<evidence type="ECO:0000259" key="7">
    <source>
        <dbReference type="PROSITE" id="PS50863"/>
    </source>
</evidence>
<comment type="subcellular location">
    <subcellularLocation>
        <location evidence="1">Nucleus</location>
    </subcellularLocation>
</comment>
<dbReference type="OrthoDB" id="590488at2759"/>
<dbReference type="STRING" id="13333.W1NV06"/>
<dbReference type="AlphaFoldDB" id="W1NV06"/>
<dbReference type="SMART" id="SM01019">
    <property type="entry name" value="B3"/>
    <property type="match status" value="2"/>
</dbReference>
<evidence type="ECO:0000256" key="6">
    <source>
        <dbReference type="SAM" id="MobiDB-lite"/>
    </source>
</evidence>
<dbReference type="InterPro" id="IPR044837">
    <property type="entry name" value="REM16-like"/>
</dbReference>
<evidence type="ECO:0000256" key="5">
    <source>
        <dbReference type="ARBA" id="ARBA00023242"/>
    </source>
</evidence>
<feature type="domain" description="TF-B3" evidence="7">
    <location>
        <begin position="27"/>
        <end position="120"/>
    </location>
</feature>
<evidence type="ECO:0000313" key="9">
    <source>
        <dbReference type="Proteomes" id="UP000017836"/>
    </source>
</evidence>
<keyword evidence="3" id="KW-0238">DNA-binding</keyword>
<sequence length="499" mass="57474">MWGGRQACEQCMEECYRKHGHKMPNKSSYFFKVLMDNFSERLWIPPAFQRHIEHESSENAILKGPNGKIRHVQLIKTIGGMLFDDGWKEFVRDCCLEMEDFLVFRYDGNMQFTVQIFDSTGCEKEDPFSVQNFVSERSLVEIGVTQNLVDYPVLSQLGSHKVTMRKKSREWNVMPLKPLAYDMTDDCDRTKVEETFHHKDDGGFINIDSTTDIQGHLVAFDIDIGSCVPFRTKHRSPNKGKQVGVSKSNMPKNEKLMDSHIGCSEGLNIDPRTSVPFVSNNRLPDKRKFAKVSKTTISSQKKEKPKALHITHSEKLKIKSSSPITYISKDKLPRKNASVLKTKKSPQKKKKSVGSRVRNYSNVVSARRPVTEIERQKAFAAASSFRSGKPFFTHIMKRSNVYSGFYLHIPVWFSRKYFPRRSQHVTLRNPFGAHWVAIYRYKESVSEGALVGGWKYFSIENNLEEGDACVFELSNEGIKEMYVHIFRVVEEIKPLKWAT</sequence>
<evidence type="ECO:0000256" key="2">
    <source>
        <dbReference type="ARBA" id="ARBA00023015"/>
    </source>
</evidence>
<gene>
    <name evidence="8" type="ORF">AMTR_s00072p00182810</name>
</gene>
<dbReference type="Pfam" id="PF02362">
    <property type="entry name" value="B3"/>
    <property type="match status" value="2"/>
</dbReference>
<dbReference type="OMA" id="ECFITHA"/>
<keyword evidence="2" id="KW-0805">Transcription regulation</keyword>
<feature type="region of interest" description="Disordered" evidence="6">
    <location>
        <begin position="335"/>
        <end position="357"/>
    </location>
</feature>
<dbReference type="HOGENOM" id="CLU_015069_1_4_1"/>
<proteinExistence type="predicted"/>
<accession>W1NV06</accession>
<organism evidence="8 9">
    <name type="scientific">Amborella trichopoda</name>
    <dbReference type="NCBI Taxonomy" id="13333"/>
    <lineage>
        <taxon>Eukaryota</taxon>
        <taxon>Viridiplantae</taxon>
        <taxon>Streptophyta</taxon>
        <taxon>Embryophyta</taxon>
        <taxon>Tracheophyta</taxon>
        <taxon>Spermatophyta</taxon>
        <taxon>Magnoliopsida</taxon>
        <taxon>Amborellales</taxon>
        <taxon>Amborellaceae</taxon>
        <taxon>Amborella</taxon>
    </lineage>
</organism>
<protein>
    <recommendedName>
        <fullName evidence="7">TF-B3 domain-containing protein</fullName>
    </recommendedName>
</protein>
<evidence type="ECO:0000256" key="3">
    <source>
        <dbReference type="ARBA" id="ARBA00023125"/>
    </source>
</evidence>
<keyword evidence="4" id="KW-0804">Transcription</keyword>
<dbReference type="GO" id="GO:0005634">
    <property type="term" value="C:nucleus"/>
    <property type="evidence" value="ECO:0007669"/>
    <property type="project" value="UniProtKB-SubCell"/>
</dbReference>
<keyword evidence="9" id="KW-1185">Reference proteome</keyword>
<dbReference type="GO" id="GO:0003677">
    <property type="term" value="F:DNA binding"/>
    <property type="evidence" value="ECO:0007669"/>
    <property type="project" value="UniProtKB-KW"/>
</dbReference>
<dbReference type="Gene3D" id="2.40.330.10">
    <property type="entry name" value="DNA-binding pseudobarrel domain"/>
    <property type="match status" value="2"/>
</dbReference>
<keyword evidence="5" id="KW-0539">Nucleus</keyword>
<dbReference type="CDD" id="cd10017">
    <property type="entry name" value="B3_DNA"/>
    <property type="match status" value="2"/>
</dbReference>
<dbReference type="EMBL" id="KI395332">
    <property type="protein sequence ID" value="ERM98499.1"/>
    <property type="molecule type" value="Genomic_DNA"/>
</dbReference>
<feature type="region of interest" description="Disordered" evidence="6">
    <location>
        <begin position="233"/>
        <end position="253"/>
    </location>
</feature>
<evidence type="ECO:0000313" key="8">
    <source>
        <dbReference type="EMBL" id="ERM98499.1"/>
    </source>
</evidence>
<dbReference type="InterPro" id="IPR003340">
    <property type="entry name" value="B3_DNA-bd"/>
</dbReference>
<dbReference type="SUPFAM" id="SSF101936">
    <property type="entry name" value="DNA-binding pseudobarrel domain"/>
    <property type="match status" value="2"/>
</dbReference>